<dbReference type="Proteomes" id="UP000828390">
    <property type="component" value="Unassembled WGS sequence"/>
</dbReference>
<reference evidence="1" key="2">
    <citation type="submission" date="2020-11" db="EMBL/GenBank/DDBJ databases">
        <authorList>
            <person name="McCartney M.A."/>
            <person name="Auch B."/>
            <person name="Kono T."/>
            <person name="Mallez S."/>
            <person name="Becker A."/>
            <person name="Gohl D.M."/>
            <person name="Silverstein K.A.T."/>
            <person name="Koren S."/>
            <person name="Bechman K.B."/>
            <person name="Herman A."/>
            <person name="Abrahante J.E."/>
            <person name="Garbe J."/>
        </authorList>
    </citation>
    <scope>NUCLEOTIDE SEQUENCE</scope>
    <source>
        <strain evidence="1">Duluth1</strain>
        <tissue evidence="1">Whole animal</tissue>
    </source>
</reference>
<protein>
    <submittedName>
        <fullName evidence="1">Uncharacterized protein</fullName>
    </submittedName>
</protein>
<dbReference type="EMBL" id="JAIWYP010000003">
    <property type="protein sequence ID" value="KAH3855595.1"/>
    <property type="molecule type" value="Genomic_DNA"/>
</dbReference>
<reference evidence="1" key="1">
    <citation type="journal article" date="2019" name="bioRxiv">
        <title>The Genome of the Zebra Mussel, Dreissena polymorpha: A Resource for Invasive Species Research.</title>
        <authorList>
            <person name="McCartney M.A."/>
            <person name="Auch B."/>
            <person name="Kono T."/>
            <person name="Mallez S."/>
            <person name="Zhang Y."/>
            <person name="Obille A."/>
            <person name="Becker A."/>
            <person name="Abrahante J.E."/>
            <person name="Garbe J."/>
            <person name="Badalamenti J.P."/>
            <person name="Herman A."/>
            <person name="Mangelson H."/>
            <person name="Liachko I."/>
            <person name="Sullivan S."/>
            <person name="Sone E.D."/>
            <person name="Koren S."/>
            <person name="Silverstein K.A.T."/>
            <person name="Beckman K.B."/>
            <person name="Gohl D.M."/>
        </authorList>
    </citation>
    <scope>NUCLEOTIDE SEQUENCE</scope>
    <source>
        <strain evidence="1">Duluth1</strain>
        <tissue evidence="1">Whole animal</tissue>
    </source>
</reference>
<comment type="caution">
    <text evidence="1">The sequence shown here is derived from an EMBL/GenBank/DDBJ whole genome shotgun (WGS) entry which is preliminary data.</text>
</comment>
<evidence type="ECO:0000313" key="1">
    <source>
        <dbReference type="EMBL" id="KAH3855595.1"/>
    </source>
</evidence>
<name>A0A9D4LCI4_DREPO</name>
<sequence>MTMSAASSPRRLMYRIERLWLKRDLNRPVSLEAAFCYVPGPVWADQDFSPHRHTELSR</sequence>
<dbReference type="AlphaFoldDB" id="A0A9D4LCI4"/>
<proteinExistence type="predicted"/>
<organism evidence="1 2">
    <name type="scientific">Dreissena polymorpha</name>
    <name type="common">Zebra mussel</name>
    <name type="synonym">Mytilus polymorpha</name>
    <dbReference type="NCBI Taxonomy" id="45954"/>
    <lineage>
        <taxon>Eukaryota</taxon>
        <taxon>Metazoa</taxon>
        <taxon>Spiralia</taxon>
        <taxon>Lophotrochozoa</taxon>
        <taxon>Mollusca</taxon>
        <taxon>Bivalvia</taxon>
        <taxon>Autobranchia</taxon>
        <taxon>Heteroconchia</taxon>
        <taxon>Euheterodonta</taxon>
        <taxon>Imparidentia</taxon>
        <taxon>Neoheterodontei</taxon>
        <taxon>Myida</taxon>
        <taxon>Dreissenoidea</taxon>
        <taxon>Dreissenidae</taxon>
        <taxon>Dreissena</taxon>
    </lineage>
</organism>
<accession>A0A9D4LCI4</accession>
<gene>
    <name evidence="1" type="ORF">DPMN_098165</name>
</gene>
<keyword evidence="2" id="KW-1185">Reference proteome</keyword>
<evidence type="ECO:0000313" key="2">
    <source>
        <dbReference type="Proteomes" id="UP000828390"/>
    </source>
</evidence>